<evidence type="ECO:0000313" key="1">
    <source>
        <dbReference type="EMBL" id="TPV35994.1"/>
    </source>
</evidence>
<reference evidence="1 2" key="1">
    <citation type="submission" date="2019-06" db="EMBL/GenBank/DDBJ databases">
        <title>Flavobacteriaceae Paucihalobacterium erythroidium CWB-1, complete genome.</title>
        <authorList>
            <person name="Wu S."/>
        </authorList>
    </citation>
    <scope>NUCLEOTIDE SEQUENCE [LARGE SCALE GENOMIC DNA]</scope>
    <source>
        <strain evidence="1 2">CWB-1</strain>
    </source>
</reference>
<sequence length="163" mass="18899">MLVTKKTIIRSLKCFSILLVFITTVNCESSKNHKYINVHFIQSGTTFPISMDCNFNGNENEQTGNLFYKKITDKSFIDRFYNEYESLKVSSVNKNHPDNRIMAFVHYNDKKTDTLCFGESYGIMINGIRMNDSEKLLKMLKDKIEYEATNKTTEEILGSSEKE</sequence>
<dbReference type="EMBL" id="VHIQ01000001">
    <property type="protein sequence ID" value="TPV35994.1"/>
    <property type="molecule type" value="Genomic_DNA"/>
</dbReference>
<dbReference type="RefSeq" id="WP_140989004.1">
    <property type="nucleotide sequence ID" value="NZ_VHIQ01000001.1"/>
</dbReference>
<dbReference type="OrthoDB" id="839194at2"/>
<keyword evidence="2" id="KW-1185">Reference proteome</keyword>
<dbReference type="AlphaFoldDB" id="A0A506PQK4"/>
<accession>A0A506PQK4</accession>
<name>A0A506PQK4_9FLAO</name>
<proteinExistence type="predicted"/>
<evidence type="ECO:0000313" key="2">
    <source>
        <dbReference type="Proteomes" id="UP000317332"/>
    </source>
</evidence>
<comment type="caution">
    <text evidence="1">The sequence shown here is derived from an EMBL/GenBank/DDBJ whole genome shotgun (WGS) entry which is preliminary data.</text>
</comment>
<protein>
    <submittedName>
        <fullName evidence="1">Uncharacterized protein</fullName>
    </submittedName>
</protein>
<gene>
    <name evidence="1" type="ORF">FJ651_03490</name>
</gene>
<organism evidence="1 2">
    <name type="scientific">Paucihalobacter ruber</name>
    <dbReference type="NCBI Taxonomy" id="2567861"/>
    <lineage>
        <taxon>Bacteria</taxon>
        <taxon>Pseudomonadati</taxon>
        <taxon>Bacteroidota</taxon>
        <taxon>Flavobacteriia</taxon>
        <taxon>Flavobacteriales</taxon>
        <taxon>Flavobacteriaceae</taxon>
        <taxon>Paucihalobacter</taxon>
    </lineage>
</organism>
<dbReference type="Proteomes" id="UP000317332">
    <property type="component" value="Unassembled WGS sequence"/>
</dbReference>